<evidence type="ECO:0000313" key="1">
    <source>
        <dbReference type="EMBL" id="VDO51556.1"/>
    </source>
</evidence>
<accession>A0A183HJ97</accession>
<dbReference type="EMBL" id="UZAJ01007978">
    <property type="protein sequence ID" value="VDO51556.1"/>
    <property type="molecule type" value="Genomic_DNA"/>
</dbReference>
<sequence>MVGIYVKCKGIEIEEKYALSVKCKREHCVLHFRRSVASERAKRSGVDLFCCCCQIELLLTWQIELLLKVSVSSQWMKMVDRSVDAEDNRAARKAVWSTLVSPRKTSSRQGCAKCDTILSSRSPIRTAEDDATDGLFCVGGVRVGRWPN</sequence>
<dbReference type="WBParaSite" id="OFLC_0000755801-mRNA-1">
    <property type="protein sequence ID" value="OFLC_0000755801-mRNA-1"/>
    <property type="gene ID" value="OFLC_0000755801"/>
</dbReference>
<protein>
    <submittedName>
        <fullName evidence="3">Zf-RVT domain-containing protein</fullName>
    </submittedName>
</protein>
<name>A0A183HJ97_9BILA</name>
<dbReference type="Proteomes" id="UP000267606">
    <property type="component" value="Unassembled WGS sequence"/>
</dbReference>
<gene>
    <name evidence="1" type="ORF">OFLC_LOCUS7560</name>
</gene>
<evidence type="ECO:0000313" key="3">
    <source>
        <dbReference type="WBParaSite" id="OFLC_0000755801-mRNA-1"/>
    </source>
</evidence>
<proteinExistence type="predicted"/>
<organism evidence="3">
    <name type="scientific">Onchocerca flexuosa</name>
    <dbReference type="NCBI Taxonomy" id="387005"/>
    <lineage>
        <taxon>Eukaryota</taxon>
        <taxon>Metazoa</taxon>
        <taxon>Ecdysozoa</taxon>
        <taxon>Nematoda</taxon>
        <taxon>Chromadorea</taxon>
        <taxon>Rhabditida</taxon>
        <taxon>Spirurina</taxon>
        <taxon>Spiruromorpha</taxon>
        <taxon>Filarioidea</taxon>
        <taxon>Onchocercidae</taxon>
        <taxon>Onchocerca</taxon>
    </lineage>
</organism>
<reference evidence="3" key="1">
    <citation type="submission" date="2016-06" db="UniProtKB">
        <authorList>
            <consortium name="WormBaseParasite"/>
        </authorList>
    </citation>
    <scope>IDENTIFICATION</scope>
</reference>
<keyword evidence="2" id="KW-1185">Reference proteome</keyword>
<evidence type="ECO:0000313" key="2">
    <source>
        <dbReference type="Proteomes" id="UP000267606"/>
    </source>
</evidence>
<dbReference type="AlphaFoldDB" id="A0A183HJ97"/>
<reference evidence="1 2" key="2">
    <citation type="submission" date="2018-11" db="EMBL/GenBank/DDBJ databases">
        <authorList>
            <consortium name="Pathogen Informatics"/>
        </authorList>
    </citation>
    <scope>NUCLEOTIDE SEQUENCE [LARGE SCALE GENOMIC DNA]</scope>
</reference>